<feature type="region of interest" description="Disordered" evidence="1">
    <location>
        <begin position="364"/>
        <end position="394"/>
    </location>
</feature>
<keyword evidence="2" id="KW-0418">Kinase</keyword>
<feature type="compositionally biased region" description="Low complexity" evidence="1">
    <location>
        <begin position="731"/>
        <end position="742"/>
    </location>
</feature>
<name>A0A1L8DMV0_9DIPT</name>
<keyword evidence="2" id="KW-0808">Transferase</keyword>
<protein>
    <submittedName>
        <fullName evidence="2">Putative serine/threonine-protein kinase</fullName>
    </submittedName>
</protein>
<proteinExistence type="predicted"/>
<sequence length="1234" mass="134080">MAPSPELGQPKAPDKGDAAATTTSTTDVRGATQHDSGPTRNGDTSKSPAQDSENIENYGDDQLKALLDEAITYKTPKDREHKSEAFKILLERAEKQEKTQEMNYEFKHSRASGGSLQDLANSPDVDFFGSSTNHQRKHHNSRQKKYSTTSSVSSRQREGGSLPSNVNVTTNQLFQYEPAPPFLSFGRGGSRKVDIVMYNTDLMEKPNRKHGDTADVLLVGRDPKHRVVDDVQHLDHDSLAQNHGDPLSGDDCSYEKNSLNKIPRASFTTQKNIDLGHHATQVDKGVEFAALGDGCGTKNVDATPLQLNSTYKSVNSVVNPSDSTKSSVQASLTHRIAVKQTSRDKTDENGNSVNSFNAAATVTVPQTSKGSKKKISKAERNTITKNSHDIDGFRGSDNIDSLVRFIENKENTRKNALKAKNSSNGMLVPTDRGAKKDKKAAAGKKESSNNKLKKSNSMDELSSCSKLEEIARAESNHENGGVTLRAKNVKKVPSETTPLLSGAQKGGKRGERRSWGTEELSYLGDTDAMEQPKRKTTTTTTTKEPPIVLTGNLKGKKDEQQSLSVESMSATYEMAEFHVVTKKKKPKKRQNIIVTPFEGDTRPKVPAQRQDSSSAGQNRAKVVYNHQTSSHFANDRDVYVNDRRKSTSSVPPSEKSDSSDLDSVHSLPVESSTGLSLGLTTISTTSSTPPQASYADIARIANSTEQRFQLKDNWPAMPLRHSSGDQETMETASTNSGSTTASYKSQNSVVLRSVPSTQNSPPTSTTTSDTVASDDACPQFTEVTKKITLASLNGVIAPCTESAVKVVPNVGGVQNMADVIKNSMDKTGSEHKSHLQKSKSVEHDSSTYFGSIDHYPALEKTVKSKVPHHHQHHGVQTVVGKNVPNVEMTTKKSKSIVSSTSSSVSCNNNNLSSSGSINCSANVSPNLAVKVSPVEQLKSPALVSSVNRCDKAAACPQQVVPQTAVGACDDAPNVVVQQKRAKKCDQQKSGHQEDATTRCTTTSRPAVIILNDNDRYQLNEGITFGFDINSQLLFGDFNENELHLLETSVPSCTSSVASLAQNADTGYGSNASTEAHDTTMETNNTSMCSSQNPGEYAEQHFNHSLDDYEAPQHDEDDAKCDPMPILKACVSVQTSMEHLYISDAQVRLEERDSSIITSIPAQITFTDSESNNNNLIQILSPRLCGTKKLNVRYVAPAEEELILTTYNHDKIVNFVGLAWENVAGNDGVKYYDGQ</sequence>
<feature type="region of interest" description="Disordered" evidence="1">
    <location>
        <begin position="583"/>
        <end position="674"/>
    </location>
</feature>
<feature type="compositionally biased region" description="Basic residues" evidence="1">
    <location>
        <begin position="134"/>
        <end position="145"/>
    </location>
</feature>
<organism evidence="2">
    <name type="scientific">Nyssomyia neivai</name>
    <dbReference type="NCBI Taxonomy" id="330878"/>
    <lineage>
        <taxon>Eukaryota</taxon>
        <taxon>Metazoa</taxon>
        <taxon>Ecdysozoa</taxon>
        <taxon>Arthropoda</taxon>
        <taxon>Hexapoda</taxon>
        <taxon>Insecta</taxon>
        <taxon>Pterygota</taxon>
        <taxon>Neoptera</taxon>
        <taxon>Endopterygota</taxon>
        <taxon>Diptera</taxon>
        <taxon>Nematocera</taxon>
        <taxon>Psychodoidea</taxon>
        <taxon>Psychodidae</taxon>
        <taxon>Nyssomyia</taxon>
    </lineage>
</organism>
<feature type="compositionally biased region" description="Basic and acidic residues" evidence="1">
    <location>
        <begin position="376"/>
        <end position="394"/>
    </location>
</feature>
<evidence type="ECO:0000256" key="1">
    <source>
        <dbReference type="SAM" id="MobiDB-lite"/>
    </source>
</evidence>
<dbReference type="EMBL" id="GFDF01006308">
    <property type="protein sequence ID" value="JAV07776.1"/>
    <property type="molecule type" value="Transcribed_RNA"/>
</dbReference>
<feature type="compositionally biased region" description="Basic and acidic residues" evidence="1">
    <location>
        <begin position="439"/>
        <end position="448"/>
    </location>
</feature>
<feature type="region of interest" description="Disordered" evidence="1">
    <location>
        <begin position="110"/>
        <end position="166"/>
    </location>
</feature>
<reference evidence="2" key="1">
    <citation type="submission" date="2016-12" db="EMBL/GenBank/DDBJ databases">
        <title>An insight into the sialome and mialome of the sand fly, Nyssomyia neivai.</title>
        <authorList>
            <person name="Sebastian V."/>
            <person name="Goulart T.M."/>
            <person name="Oliveira W."/>
            <person name="Calvo E."/>
            <person name="Oliveira L.F."/>
            <person name="Pinto M.C."/>
            <person name="Rosselino A.M."/>
            <person name="Ribeiro J.M."/>
        </authorList>
    </citation>
    <scope>NUCLEOTIDE SEQUENCE</scope>
</reference>
<evidence type="ECO:0000313" key="2">
    <source>
        <dbReference type="EMBL" id="JAV07776.1"/>
    </source>
</evidence>
<feature type="region of interest" description="Disordered" evidence="1">
    <location>
        <begin position="708"/>
        <end position="772"/>
    </location>
</feature>
<feature type="compositionally biased region" description="Polar residues" evidence="1">
    <location>
        <begin position="33"/>
        <end position="52"/>
    </location>
</feature>
<dbReference type="AlphaFoldDB" id="A0A1L8DMV0"/>
<accession>A0A1L8DMV0</accession>
<feature type="region of interest" description="Disordered" evidence="1">
    <location>
        <begin position="414"/>
        <end position="462"/>
    </location>
</feature>
<feature type="region of interest" description="Disordered" evidence="1">
    <location>
        <begin position="1"/>
        <end position="60"/>
    </location>
</feature>
<dbReference type="GO" id="GO:0016301">
    <property type="term" value="F:kinase activity"/>
    <property type="evidence" value="ECO:0007669"/>
    <property type="project" value="UniProtKB-KW"/>
</dbReference>
<feature type="compositionally biased region" description="Basic and acidic residues" evidence="1">
    <location>
        <begin position="633"/>
        <end position="645"/>
    </location>
</feature>
<feature type="compositionally biased region" description="Low complexity" evidence="1">
    <location>
        <begin position="753"/>
        <end position="772"/>
    </location>
</feature>
<feature type="region of interest" description="Disordered" evidence="1">
    <location>
        <begin position="475"/>
        <end position="562"/>
    </location>
</feature>